<dbReference type="Proteomes" id="UP000571857">
    <property type="component" value="Unassembled WGS sequence"/>
</dbReference>
<sequence length="231" mass="25272">MKKSRLKSFVGIASAIILFGALSPTAAVMAHASEITSNETSKNELSTMENTVIAEDNQYIEEEQRSEQALEIIEEKYAEAAEETNINSAEEVVNSDEYTLTAEDEARIDQATTEYLNLVGYSPRRLRGFGRHWWNSRSFVGSVIDVAFIVLGFGAGVKSASQAMKIIRANRRNITRAIEKQLKARIGISIGSWLSAGLDVVGALSGVSLGYAVAWGIDYVDGRRLDGYILA</sequence>
<evidence type="ECO:0000256" key="1">
    <source>
        <dbReference type="SAM" id="SignalP"/>
    </source>
</evidence>
<dbReference type="EMBL" id="JABXJK010000078">
    <property type="protein sequence ID" value="MBA0973784.1"/>
    <property type="molecule type" value="Genomic_DNA"/>
</dbReference>
<evidence type="ECO:0000313" key="3">
    <source>
        <dbReference type="Proteomes" id="UP000571857"/>
    </source>
</evidence>
<comment type="caution">
    <text evidence="2">The sequence shown here is derived from an EMBL/GenBank/DDBJ whole genome shotgun (WGS) entry which is preliminary data.</text>
</comment>
<keyword evidence="1" id="KW-0732">Signal</keyword>
<dbReference type="RefSeq" id="WP_181048821.1">
    <property type="nucleotide sequence ID" value="NZ_JABXJK010000078.1"/>
</dbReference>
<feature type="signal peptide" evidence="1">
    <location>
        <begin position="1"/>
        <end position="26"/>
    </location>
</feature>
<feature type="chain" id="PRO_5044750972" evidence="1">
    <location>
        <begin position="27"/>
        <end position="231"/>
    </location>
</feature>
<reference evidence="2 3" key="1">
    <citation type="submission" date="2020-06" db="EMBL/GenBank/DDBJ databases">
        <title>Crossreactivity between MHC class I-restricted antigens from cancer cells and an enterococcal bacteriophage.</title>
        <authorList>
            <person name="Fluckiger A."/>
            <person name="Daillere R."/>
            <person name="Sassi M."/>
            <person name="Cattoir V."/>
            <person name="Kroemer G."/>
            <person name="Zitvogel L."/>
        </authorList>
    </citation>
    <scope>NUCLEOTIDE SEQUENCE [LARGE SCALE GENOMIC DNA]</scope>
    <source>
        <strain evidence="2 3">EG4</strain>
    </source>
</reference>
<evidence type="ECO:0000313" key="2">
    <source>
        <dbReference type="EMBL" id="MBA0973784.1"/>
    </source>
</evidence>
<name>A0ABD4HQM6_ENTGA</name>
<gene>
    <name evidence="2" type="ORF">HWH42_14535</name>
</gene>
<protein>
    <submittedName>
        <fullName evidence="2">Uncharacterized protein</fullName>
    </submittedName>
</protein>
<organism evidence="2 3">
    <name type="scientific">Enterococcus gallinarum</name>
    <dbReference type="NCBI Taxonomy" id="1353"/>
    <lineage>
        <taxon>Bacteria</taxon>
        <taxon>Bacillati</taxon>
        <taxon>Bacillota</taxon>
        <taxon>Bacilli</taxon>
        <taxon>Lactobacillales</taxon>
        <taxon>Enterococcaceae</taxon>
        <taxon>Enterococcus</taxon>
    </lineage>
</organism>
<accession>A0ABD4HQM6</accession>
<proteinExistence type="predicted"/>
<dbReference type="AlphaFoldDB" id="A0ABD4HQM6"/>